<keyword evidence="4 6" id="KW-0235">DNA replication</keyword>
<evidence type="ECO:0000256" key="2">
    <source>
        <dbReference type="ARBA" id="ARBA00006343"/>
    </source>
</evidence>
<reference evidence="9 10" key="1">
    <citation type="submission" date="2014-04" db="EMBL/GenBank/DDBJ databases">
        <authorList>
            <consortium name="DOE Joint Genome Institute"/>
            <person name="Kuo A."/>
            <person name="Zuccaro A."/>
            <person name="Kohler A."/>
            <person name="Nagy L.G."/>
            <person name="Floudas D."/>
            <person name="Copeland A."/>
            <person name="Barry K.W."/>
            <person name="Cichocki N."/>
            <person name="Veneault-Fourrey C."/>
            <person name="LaButti K."/>
            <person name="Lindquist E.A."/>
            <person name="Lipzen A."/>
            <person name="Lundell T."/>
            <person name="Morin E."/>
            <person name="Murat C."/>
            <person name="Sun H."/>
            <person name="Tunlid A."/>
            <person name="Henrissat B."/>
            <person name="Grigoriev I.V."/>
            <person name="Hibbett D.S."/>
            <person name="Martin F."/>
            <person name="Nordberg H.P."/>
            <person name="Cantor M.N."/>
            <person name="Hua S.X."/>
        </authorList>
    </citation>
    <scope>NUCLEOTIDE SEQUENCE [LARGE SCALE GENOMIC DNA]</scope>
    <source>
        <strain evidence="9 10">MAFF 305830</strain>
    </source>
</reference>
<comment type="subunit">
    <text evidence="6">Component of the GINS complex.</text>
</comment>
<dbReference type="GO" id="GO:1902975">
    <property type="term" value="P:mitotic DNA replication initiation"/>
    <property type="evidence" value="ECO:0007669"/>
    <property type="project" value="TreeGrafter"/>
</dbReference>
<dbReference type="GO" id="GO:0000811">
    <property type="term" value="C:GINS complex"/>
    <property type="evidence" value="ECO:0007669"/>
    <property type="project" value="UniProtKB-UniRule"/>
</dbReference>
<evidence type="ECO:0000256" key="5">
    <source>
        <dbReference type="ARBA" id="ARBA00023242"/>
    </source>
</evidence>
<evidence type="ECO:0000256" key="6">
    <source>
        <dbReference type="RuleBase" id="RU367161"/>
    </source>
</evidence>
<dbReference type="InterPro" id="IPR038437">
    <property type="entry name" value="GINS_Psf3_sf"/>
</dbReference>
<dbReference type="EMBL" id="KN824300">
    <property type="protein sequence ID" value="KIM27302.1"/>
    <property type="molecule type" value="Genomic_DNA"/>
</dbReference>
<dbReference type="InterPro" id="IPR010492">
    <property type="entry name" value="GINS_Psf3"/>
</dbReference>
<evidence type="ECO:0000259" key="7">
    <source>
        <dbReference type="Pfam" id="PF05916"/>
    </source>
</evidence>
<dbReference type="InterPro" id="IPR021151">
    <property type="entry name" value="GINS_A"/>
</dbReference>
<dbReference type="HOGENOM" id="CLU_081646_3_0_1"/>
<keyword evidence="5 6" id="KW-0539">Nucleus</keyword>
<organism evidence="9 10">
    <name type="scientific">Serendipita vermifera MAFF 305830</name>
    <dbReference type="NCBI Taxonomy" id="933852"/>
    <lineage>
        <taxon>Eukaryota</taxon>
        <taxon>Fungi</taxon>
        <taxon>Dikarya</taxon>
        <taxon>Basidiomycota</taxon>
        <taxon>Agaricomycotina</taxon>
        <taxon>Agaricomycetes</taxon>
        <taxon>Sebacinales</taxon>
        <taxon>Serendipitaceae</taxon>
        <taxon>Serendipita</taxon>
    </lineage>
</organism>
<evidence type="ECO:0000256" key="4">
    <source>
        <dbReference type="ARBA" id="ARBA00022705"/>
    </source>
</evidence>
<protein>
    <recommendedName>
        <fullName evidence="3 6">DNA replication complex GINS protein PSF3</fullName>
    </recommendedName>
</protein>
<dbReference type="STRING" id="933852.A0A0C2XDW9"/>
<dbReference type="Pfam" id="PF22466">
    <property type="entry name" value="PSF3_N"/>
    <property type="match status" value="1"/>
</dbReference>
<evidence type="ECO:0000256" key="1">
    <source>
        <dbReference type="ARBA" id="ARBA00004123"/>
    </source>
</evidence>
<name>A0A0C2XDW9_SERVB</name>
<dbReference type="SUPFAM" id="SSF158573">
    <property type="entry name" value="GINS helical bundle-like"/>
    <property type="match status" value="1"/>
</dbReference>
<evidence type="ECO:0000256" key="3">
    <source>
        <dbReference type="ARBA" id="ARBA00015140"/>
    </source>
</evidence>
<feature type="domain" description="GINS subunit" evidence="7">
    <location>
        <begin position="94"/>
        <end position="183"/>
    </location>
</feature>
<dbReference type="CDD" id="cd11713">
    <property type="entry name" value="GINS_A_psf3"/>
    <property type="match status" value="1"/>
</dbReference>
<dbReference type="PANTHER" id="PTHR22768">
    <property type="entry name" value="DNA REPLICATION COMPLEX GINS PROTEIN PSF3"/>
    <property type="match status" value="1"/>
</dbReference>
<comment type="similarity">
    <text evidence="2 6">Belongs to the GINS3/PSF3 family.</text>
</comment>
<evidence type="ECO:0000313" key="10">
    <source>
        <dbReference type="Proteomes" id="UP000054097"/>
    </source>
</evidence>
<dbReference type="Pfam" id="PF05916">
    <property type="entry name" value="Sld5"/>
    <property type="match status" value="1"/>
</dbReference>
<dbReference type="CDD" id="cd21693">
    <property type="entry name" value="GINS_B_Psf3"/>
    <property type="match status" value="1"/>
</dbReference>
<dbReference type="Gene3D" id="1.20.58.2050">
    <property type="match status" value="1"/>
</dbReference>
<dbReference type="OrthoDB" id="10251744at2759"/>
<dbReference type="AlphaFoldDB" id="A0A0C2XDW9"/>
<dbReference type="SUPFAM" id="SSF160059">
    <property type="entry name" value="PriA/YqbF domain"/>
    <property type="match status" value="1"/>
</dbReference>
<gene>
    <name evidence="9" type="ORF">M408DRAFT_330182</name>
</gene>
<sequence>MDNEYYSLEAIISENQKIDCTFQLEVPELGYLDNSADENLKALTKLPLPCWLAPTMLYAEWASFNMPRPFNNLVQNAVVAEPRSVKIGALVGENGRWYSFGKMIVDLLDDPESKKLADTLKLTFKGRLPDLMDQAQHFTGTASAATRSGGEEVGAEFRSGLDAAERELFVLAQESSRQVKAWYESSDRIR</sequence>
<reference evidence="10" key="2">
    <citation type="submission" date="2015-01" db="EMBL/GenBank/DDBJ databases">
        <title>Evolutionary Origins and Diversification of the Mycorrhizal Mutualists.</title>
        <authorList>
            <consortium name="DOE Joint Genome Institute"/>
            <consortium name="Mycorrhizal Genomics Consortium"/>
            <person name="Kohler A."/>
            <person name="Kuo A."/>
            <person name="Nagy L.G."/>
            <person name="Floudas D."/>
            <person name="Copeland A."/>
            <person name="Barry K.W."/>
            <person name="Cichocki N."/>
            <person name="Veneault-Fourrey C."/>
            <person name="LaButti K."/>
            <person name="Lindquist E.A."/>
            <person name="Lipzen A."/>
            <person name="Lundell T."/>
            <person name="Morin E."/>
            <person name="Murat C."/>
            <person name="Riley R."/>
            <person name="Ohm R."/>
            <person name="Sun H."/>
            <person name="Tunlid A."/>
            <person name="Henrissat B."/>
            <person name="Grigoriev I.V."/>
            <person name="Hibbett D.S."/>
            <person name="Martin F."/>
        </authorList>
    </citation>
    <scope>NUCLEOTIDE SEQUENCE [LARGE SCALE GENOMIC DNA]</scope>
    <source>
        <strain evidence="10">MAFF 305830</strain>
    </source>
</reference>
<evidence type="ECO:0000259" key="8">
    <source>
        <dbReference type="Pfam" id="PF22466"/>
    </source>
</evidence>
<accession>A0A0C2XDW9</accession>
<keyword evidence="10" id="KW-1185">Reference proteome</keyword>
<dbReference type="PANTHER" id="PTHR22768:SF0">
    <property type="entry name" value="DNA REPLICATION COMPLEX GINS PROTEIN PSF3"/>
    <property type="match status" value="1"/>
</dbReference>
<evidence type="ECO:0000313" key="9">
    <source>
        <dbReference type="EMBL" id="KIM27302.1"/>
    </source>
</evidence>
<dbReference type="InterPro" id="IPR036224">
    <property type="entry name" value="GINS_bundle-like_dom_sf"/>
</dbReference>
<dbReference type="InterPro" id="IPR055221">
    <property type="entry name" value="PSF3_N"/>
</dbReference>
<proteinExistence type="inferred from homology"/>
<feature type="domain" description="DNA replication complex GINS protein PSF3 N-terminal" evidence="8">
    <location>
        <begin position="6"/>
        <end position="55"/>
    </location>
</feature>
<comment type="subcellular location">
    <subcellularLocation>
        <location evidence="1 6">Nucleus</location>
    </subcellularLocation>
</comment>
<dbReference type="Proteomes" id="UP000054097">
    <property type="component" value="Unassembled WGS sequence"/>
</dbReference>
<comment type="function">
    <text evidence="6">The GINS complex plays an essential role in the initiation of DNA replication.</text>
</comment>